<dbReference type="AlphaFoldDB" id="A0A183FCG4"/>
<keyword evidence="2" id="KW-1185">Reference proteome</keyword>
<dbReference type="WBParaSite" id="HPBE_0000385601-mRNA-1">
    <property type="protein sequence ID" value="HPBE_0000385601-mRNA-1"/>
    <property type="gene ID" value="HPBE_0000385601"/>
</dbReference>
<name>A0A183FCG4_HELPZ</name>
<evidence type="ECO:0000313" key="3">
    <source>
        <dbReference type="WBParaSite" id="HPBE_0000385601-mRNA-1"/>
    </source>
</evidence>
<dbReference type="Proteomes" id="UP000050761">
    <property type="component" value="Unassembled WGS sequence"/>
</dbReference>
<organism evidence="2 3">
    <name type="scientific">Heligmosomoides polygyrus</name>
    <name type="common">Parasitic roundworm</name>
    <dbReference type="NCBI Taxonomy" id="6339"/>
    <lineage>
        <taxon>Eukaryota</taxon>
        <taxon>Metazoa</taxon>
        <taxon>Ecdysozoa</taxon>
        <taxon>Nematoda</taxon>
        <taxon>Chromadorea</taxon>
        <taxon>Rhabditida</taxon>
        <taxon>Rhabditina</taxon>
        <taxon>Rhabditomorpha</taxon>
        <taxon>Strongyloidea</taxon>
        <taxon>Heligmosomidae</taxon>
        <taxon>Heligmosomoides</taxon>
    </lineage>
</organism>
<dbReference type="EMBL" id="UZAH01017449">
    <property type="protein sequence ID" value="VDO46819.1"/>
    <property type="molecule type" value="Genomic_DNA"/>
</dbReference>
<sequence>MSPDGDLITLADDSDLLLALQSEQSLSVEVSIDNKAIAELTDIQQQISQIQVSECCFERAVLLLLLCIKKKYSDKGERLDRICVVMVFVVGRGTGSQGNSKEEQRALHQLKEFLQLLLLNGMPRKIGGLFLFPTVGRSFCEVGIV</sequence>
<protein>
    <submittedName>
        <fullName evidence="3">NR LBD domain-containing protein</fullName>
    </submittedName>
</protein>
<reference evidence="1 2" key="1">
    <citation type="submission" date="2018-11" db="EMBL/GenBank/DDBJ databases">
        <authorList>
            <consortium name="Pathogen Informatics"/>
        </authorList>
    </citation>
    <scope>NUCLEOTIDE SEQUENCE [LARGE SCALE GENOMIC DNA]</scope>
</reference>
<reference evidence="3" key="2">
    <citation type="submission" date="2019-09" db="UniProtKB">
        <authorList>
            <consortium name="WormBaseParasite"/>
        </authorList>
    </citation>
    <scope>IDENTIFICATION</scope>
</reference>
<accession>A0A183FCG4</accession>
<evidence type="ECO:0000313" key="2">
    <source>
        <dbReference type="Proteomes" id="UP000050761"/>
    </source>
</evidence>
<gene>
    <name evidence="1" type="ORF">HPBE_LOCUS3857</name>
</gene>
<evidence type="ECO:0000313" key="1">
    <source>
        <dbReference type="EMBL" id="VDO46819.1"/>
    </source>
</evidence>
<accession>A0A3P7VVL4</accession>
<proteinExistence type="predicted"/>